<dbReference type="RefSeq" id="WP_215378425.1">
    <property type="nucleotide sequence ID" value="NZ_JAGTIS010000011.1"/>
</dbReference>
<evidence type="ECO:0000256" key="1">
    <source>
        <dbReference type="SAM" id="SignalP"/>
    </source>
</evidence>
<feature type="chain" id="PRO_5047173079" evidence="1">
    <location>
        <begin position="23"/>
        <end position="158"/>
    </location>
</feature>
<accession>A0ABS5XPQ1</accession>
<dbReference type="Proteomes" id="UP001519667">
    <property type="component" value="Unassembled WGS sequence"/>
</dbReference>
<dbReference type="SUPFAM" id="SSF54427">
    <property type="entry name" value="NTF2-like"/>
    <property type="match status" value="1"/>
</dbReference>
<evidence type="ECO:0000313" key="3">
    <source>
        <dbReference type="Proteomes" id="UP001519667"/>
    </source>
</evidence>
<organism evidence="2 3">
    <name type="scientific">Metapseudomonas boanensis</name>
    <dbReference type="NCBI Taxonomy" id="2822138"/>
    <lineage>
        <taxon>Bacteria</taxon>
        <taxon>Pseudomonadati</taxon>
        <taxon>Pseudomonadota</taxon>
        <taxon>Gammaproteobacteria</taxon>
        <taxon>Pseudomonadales</taxon>
        <taxon>Pseudomonadaceae</taxon>
        <taxon>Metapseudomonas</taxon>
    </lineage>
</organism>
<dbReference type="PANTHER" id="PTHR38436:SF1">
    <property type="entry name" value="ESTER CYCLASE"/>
    <property type="match status" value="1"/>
</dbReference>
<name>A0ABS5XPQ1_9GAMM</name>
<protein>
    <submittedName>
        <fullName evidence="2">Ester cyclase</fullName>
    </submittedName>
</protein>
<dbReference type="EMBL" id="JAGTIS010000011">
    <property type="protein sequence ID" value="MBT8768272.1"/>
    <property type="molecule type" value="Genomic_DNA"/>
</dbReference>
<dbReference type="Pfam" id="PF07366">
    <property type="entry name" value="SnoaL"/>
    <property type="match status" value="1"/>
</dbReference>
<keyword evidence="3" id="KW-1185">Reference proteome</keyword>
<dbReference type="InterPro" id="IPR009959">
    <property type="entry name" value="Cyclase_SnoaL-like"/>
</dbReference>
<feature type="signal peptide" evidence="1">
    <location>
        <begin position="1"/>
        <end position="22"/>
    </location>
</feature>
<gene>
    <name evidence="2" type="ORF">J7302_19370</name>
</gene>
<dbReference type="PANTHER" id="PTHR38436">
    <property type="entry name" value="POLYKETIDE CYCLASE SNOAL-LIKE DOMAIN"/>
    <property type="match status" value="1"/>
</dbReference>
<comment type="caution">
    <text evidence="2">The sequence shown here is derived from an EMBL/GenBank/DDBJ whole genome shotgun (WGS) entry which is preliminary data.</text>
</comment>
<reference evidence="2 3" key="1">
    <citation type="submission" date="2021-04" db="EMBL/GenBank/DDBJ databases">
        <title>Pseudomonas boanensis sp. nov., a bacterium isolated from river water used for household purposes in Boane District, Mozambique.</title>
        <authorList>
            <person name="Nicklasson M."/>
            <person name="Martin-Rodriguez A.J."/>
            <person name="Thorell K."/>
            <person name="Neves L."/>
            <person name="Mussagy A."/>
            <person name="Rydberg H.A."/>
            <person name="Hernroth B."/>
            <person name="Svensson-Stadler L."/>
            <person name="Sjoling A."/>
        </authorList>
    </citation>
    <scope>NUCLEOTIDE SEQUENCE [LARGE SCALE GENOMIC DNA]</scope>
    <source>
        <strain evidence="2 3">DB1</strain>
    </source>
</reference>
<keyword evidence="1" id="KW-0732">Signal</keyword>
<proteinExistence type="predicted"/>
<dbReference type="Gene3D" id="3.10.450.50">
    <property type="match status" value="1"/>
</dbReference>
<sequence>MRNTLRNFSFILLCGLAGLAQAADDAKTIVDGYMAAWNAHDVDKAATFLTEDAVYFDATVGTPQKGRTAARDNVIKVFITAVPDLTWKMTSEPIVSSDGIAFQWEFSGTNSGAWSAETPATNKPLKFEGVSFVRIKDGKIAYQGDYYDALGFNKQLGW</sequence>
<evidence type="ECO:0000313" key="2">
    <source>
        <dbReference type="EMBL" id="MBT8768272.1"/>
    </source>
</evidence>
<dbReference type="InterPro" id="IPR032710">
    <property type="entry name" value="NTF2-like_dom_sf"/>
</dbReference>